<dbReference type="InterPro" id="IPR001375">
    <property type="entry name" value="Peptidase_S9_cat"/>
</dbReference>
<dbReference type="Proteomes" id="UP000295375">
    <property type="component" value="Unassembled WGS sequence"/>
</dbReference>
<dbReference type="RefSeq" id="WP_133591464.1">
    <property type="nucleotide sequence ID" value="NZ_CP037953.1"/>
</dbReference>
<dbReference type="EMBL" id="SNYM01000012">
    <property type="protein sequence ID" value="TDQ46756.1"/>
    <property type="molecule type" value="Genomic_DNA"/>
</dbReference>
<dbReference type="Gene3D" id="2.140.10.30">
    <property type="entry name" value="Dipeptidylpeptidase IV, N-terminal domain"/>
    <property type="match status" value="1"/>
</dbReference>
<evidence type="ECO:0000313" key="4">
    <source>
        <dbReference type="EMBL" id="TDQ46756.1"/>
    </source>
</evidence>
<accession>A0A4R6UKT1</accession>
<proteinExistence type="predicted"/>
<feature type="signal peptide" evidence="1">
    <location>
        <begin position="1"/>
        <end position="20"/>
    </location>
</feature>
<reference evidence="4 5" key="1">
    <citation type="submission" date="2019-03" db="EMBL/GenBank/DDBJ databases">
        <title>Genomic Encyclopedia of Type Strains, Phase IV (KMG-IV): sequencing the most valuable type-strain genomes for metagenomic binning, comparative biology and taxonomic classification.</title>
        <authorList>
            <person name="Goeker M."/>
        </authorList>
    </citation>
    <scope>NUCLEOTIDE SEQUENCE [LARGE SCALE GENOMIC DNA]</scope>
    <source>
        <strain evidence="4 5">DSM 103792</strain>
    </source>
</reference>
<dbReference type="Pfam" id="PF00326">
    <property type="entry name" value="Peptidase_S9"/>
    <property type="match status" value="1"/>
</dbReference>
<keyword evidence="1" id="KW-0732">Signal</keyword>
<gene>
    <name evidence="4" type="ORF">EV696_11211</name>
</gene>
<organism evidence="4 5">
    <name type="scientific">Permianibacter aggregans</name>
    <dbReference type="NCBI Taxonomy" id="1510150"/>
    <lineage>
        <taxon>Bacteria</taxon>
        <taxon>Pseudomonadati</taxon>
        <taxon>Pseudomonadota</taxon>
        <taxon>Gammaproteobacteria</taxon>
        <taxon>Pseudomonadales</taxon>
        <taxon>Pseudomonadaceae</taxon>
        <taxon>Permianibacter</taxon>
    </lineage>
</organism>
<dbReference type="InterPro" id="IPR029058">
    <property type="entry name" value="AB_hydrolase_fold"/>
</dbReference>
<dbReference type="PANTHER" id="PTHR11731:SF193">
    <property type="entry name" value="DIPEPTIDYL PEPTIDASE 9"/>
    <property type="match status" value="1"/>
</dbReference>
<dbReference type="GO" id="GO:0008239">
    <property type="term" value="F:dipeptidyl-peptidase activity"/>
    <property type="evidence" value="ECO:0007669"/>
    <property type="project" value="TreeGrafter"/>
</dbReference>
<dbReference type="OrthoDB" id="9787933at2"/>
<feature type="domain" description="Dipeptidylpeptidase IV N-terminal" evidence="3">
    <location>
        <begin position="141"/>
        <end position="450"/>
    </location>
</feature>
<sequence>MLSKCRYALLAGLLCGSVQAEQLTLERLHQEPSLSGPSLRQAEFSPDSQRVTYLKGAIDDAARLDLWQYLPATGESSLLVDSASLTGGEQQFSAEEQARRERQRVSSTGITRYSWHPDGQSLMFPLADKLWLFTPDAPESSRLRQLAEGNNATDVRFSSLGRFVSFVRDQNIFAVDVASGRVRQLTLDGGGDVSFGMAEFVAQEEMDRDTGYWWAPNDQFLAFAKVDESPIPMAQRYEQGKDGFNIVSQRYPFAGSNNAIVQIGVMDMLDGHVTWLDLGSEKDIYVARVNWLPDSRHITVQRQSRDQQTLDLLVFDILTGKPVPLLRETSNTWVNLHSDLRFISNGQQFIWASEKSGFKHLYLHDRDGKLIKPLTQGEWAVEALKAIDEVKQEIFFTAYKDSPLELHLYAVSMKDGQIRKLTTETGWHNVTVSEDGEYFLDLFSSPAQPPQLKLHDRSGNRLTYLLENAIDDSHPYAPYVLHDIQPTFGEIKAEDGQALFYRMYQPAVLEEGKKYPVIIDVYGGPHGARVNKAWDSRNGFWHKLMAQRGFVVFSLDNRGTNRRGVKFEAPIYQKMGVPEVVDQQAGVAFLRTLPFVDGERIGVFGWSYGGYMTLMSMMKAPQDFKVGVSVAPVTDWLLYDTHYTERYMGLPARNAEGYKNSNVLSHVDGLQGKLLLVHGMADDNVLFLHAAKLIDALQRKNKPFDLMLYPGSKHGIRGDDLRLHLFSLITRYFEQHLAVPKNAVVNESVAEALP</sequence>
<dbReference type="InterPro" id="IPR050278">
    <property type="entry name" value="Serine_Prot_S9B/DPPIV"/>
</dbReference>
<keyword evidence="5" id="KW-1185">Reference proteome</keyword>
<dbReference type="InterPro" id="IPR002469">
    <property type="entry name" value="Peptidase_S9B_N"/>
</dbReference>
<feature type="domain" description="Peptidase S9 prolyl oligopeptidase catalytic" evidence="2">
    <location>
        <begin position="543"/>
        <end position="737"/>
    </location>
</feature>
<comment type="caution">
    <text evidence="4">The sequence shown here is derived from an EMBL/GenBank/DDBJ whole genome shotgun (WGS) entry which is preliminary data.</text>
</comment>
<dbReference type="AlphaFoldDB" id="A0A4R6UKT1"/>
<evidence type="ECO:0000313" key="5">
    <source>
        <dbReference type="Proteomes" id="UP000295375"/>
    </source>
</evidence>
<dbReference type="PANTHER" id="PTHR11731">
    <property type="entry name" value="PROTEASE FAMILY S9B,C DIPEPTIDYL-PEPTIDASE IV-RELATED"/>
    <property type="match status" value="1"/>
</dbReference>
<dbReference type="GO" id="GO:0008236">
    <property type="term" value="F:serine-type peptidase activity"/>
    <property type="evidence" value="ECO:0007669"/>
    <property type="project" value="InterPro"/>
</dbReference>
<evidence type="ECO:0000259" key="2">
    <source>
        <dbReference type="Pfam" id="PF00326"/>
    </source>
</evidence>
<dbReference type="Pfam" id="PF00930">
    <property type="entry name" value="DPPIV_N"/>
    <property type="match status" value="1"/>
</dbReference>
<evidence type="ECO:0000256" key="1">
    <source>
        <dbReference type="SAM" id="SignalP"/>
    </source>
</evidence>
<dbReference type="SUPFAM" id="SSF82171">
    <property type="entry name" value="DPP6 N-terminal domain-like"/>
    <property type="match status" value="1"/>
</dbReference>
<feature type="chain" id="PRO_5020906891" evidence="1">
    <location>
        <begin position="21"/>
        <end position="754"/>
    </location>
</feature>
<dbReference type="SUPFAM" id="SSF53474">
    <property type="entry name" value="alpha/beta-Hydrolases"/>
    <property type="match status" value="1"/>
</dbReference>
<name>A0A4R6UKT1_9GAMM</name>
<dbReference type="Gene3D" id="3.40.50.1820">
    <property type="entry name" value="alpha/beta hydrolase"/>
    <property type="match status" value="1"/>
</dbReference>
<evidence type="ECO:0000259" key="3">
    <source>
        <dbReference type="Pfam" id="PF00930"/>
    </source>
</evidence>
<protein>
    <submittedName>
        <fullName evidence="4">Dipeptidyl-peptidase IV</fullName>
    </submittedName>
</protein>
<dbReference type="GO" id="GO:0006508">
    <property type="term" value="P:proteolysis"/>
    <property type="evidence" value="ECO:0007669"/>
    <property type="project" value="InterPro"/>
</dbReference>